<dbReference type="Proteomes" id="UP000295756">
    <property type="component" value="Chromosome"/>
</dbReference>
<keyword evidence="2" id="KW-0044">Antibiotic</keyword>
<name>A0ABX5SJV6_9LACO</name>
<evidence type="ECO:0000313" key="5">
    <source>
        <dbReference type="Proteomes" id="UP000295756"/>
    </source>
</evidence>
<dbReference type="NCBIfam" id="TIGR01847">
    <property type="entry name" value="bacteriocin_sig"/>
    <property type="match status" value="1"/>
</dbReference>
<sequence length="47" mass="5103">MFKIKSLSDKELAGIVGGGWGGIGIGVIKNWRGEVSAFKRGYRGENY</sequence>
<keyword evidence="3" id="KW-0078">Bacteriocin</keyword>
<evidence type="ECO:0000256" key="2">
    <source>
        <dbReference type="ARBA" id="ARBA00023022"/>
    </source>
</evidence>
<evidence type="ECO:0000256" key="1">
    <source>
        <dbReference type="ARBA" id="ARBA00022529"/>
    </source>
</evidence>
<dbReference type="RefSeq" id="WP_013102832.1">
    <property type="nucleotide sequence ID" value="NZ_CP037939.1"/>
</dbReference>
<reference evidence="4 5" key="1">
    <citation type="submission" date="2019-03" db="EMBL/GenBank/DDBJ databases">
        <title>Complete Genome Sequence of Leuconostoc kimchii strain NKJ218 Isolated from Homemade Kimchi.</title>
        <authorList>
            <person name="Jung J.Y."/>
            <person name="Jin H.M."/>
            <person name="Jung J.-W."/>
            <person name="Lee S.-Y."/>
            <person name="Ryu B.-G."/>
            <person name="Han S.-S."/>
            <person name="Kang H.K."/>
            <person name="Choi H.W."/>
            <person name="Chung E.J."/>
            <person name="Choi K.-M."/>
        </authorList>
    </citation>
    <scope>NUCLEOTIDE SEQUENCE [LARGE SCALE GENOMIC DNA]</scope>
    <source>
        <strain evidence="4 5">NKJ218</strain>
    </source>
</reference>
<keyword evidence="5" id="KW-1185">Reference proteome</keyword>
<organism evidence="4 5">
    <name type="scientific">Leuconostoc kimchii</name>
    <dbReference type="NCBI Taxonomy" id="136609"/>
    <lineage>
        <taxon>Bacteria</taxon>
        <taxon>Bacillati</taxon>
        <taxon>Bacillota</taxon>
        <taxon>Bacilli</taxon>
        <taxon>Lactobacillales</taxon>
        <taxon>Lactobacillaceae</taxon>
        <taxon>Leuconostoc</taxon>
    </lineage>
</organism>
<accession>A0ABX5SJV6</accession>
<proteinExistence type="predicted"/>
<evidence type="ECO:0000256" key="3">
    <source>
        <dbReference type="ARBA" id="ARBA00023048"/>
    </source>
</evidence>
<protein>
    <submittedName>
        <fullName evidence="4">Bacteriocin</fullName>
    </submittedName>
</protein>
<dbReference type="EMBL" id="CP037939">
    <property type="protein sequence ID" value="QBR46747.1"/>
    <property type="molecule type" value="Genomic_DNA"/>
</dbReference>
<dbReference type="InterPro" id="IPR010133">
    <property type="entry name" value="Bacteriocin_signal_seq"/>
</dbReference>
<gene>
    <name evidence="4" type="ORF">EW139_00855</name>
</gene>
<evidence type="ECO:0000313" key="4">
    <source>
        <dbReference type="EMBL" id="QBR46747.1"/>
    </source>
</evidence>
<keyword evidence="1" id="KW-0929">Antimicrobial</keyword>